<keyword evidence="4" id="KW-0812">Transmembrane</keyword>
<evidence type="ECO:0000256" key="3">
    <source>
        <dbReference type="PROSITE-ProRule" id="PRU00121"/>
    </source>
</evidence>
<feature type="domain" description="Kringle" evidence="5">
    <location>
        <begin position="2104"/>
        <end position="2136"/>
    </location>
</feature>
<dbReference type="PROSITE" id="PS50070">
    <property type="entry name" value="KRINGLE_2"/>
    <property type="match status" value="22"/>
</dbReference>
<dbReference type="Proteomes" id="UP001208570">
    <property type="component" value="Unassembled WGS sequence"/>
</dbReference>
<proteinExistence type="predicted"/>
<dbReference type="InterPro" id="IPR000001">
    <property type="entry name" value="Kringle"/>
</dbReference>
<keyword evidence="4" id="KW-0472">Membrane</keyword>
<dbReference type="InterPro" id="IPR018056">
    <property type="entry name" value="Kringle_CS"/>
</dbReference>
<feature type="domain" description="Kringle" evidence="5">
    <location>
        <begin position="1168"/>
        <end position="1242"/>
    </location>
</feature>
<dbReference type="InterPro" id="IPR050759">
    <property type="entry name" value="Serine_protease_kringle"/>
</dbReference>
<evidence type="ECO:0000256" key="1">
    <source>
        <dbReference type="ARBA" id="ARBA00022572"/>
    </source>
</evidence>
<feature type="domain" description="Kringle" evidence="5">
    <location>
        <begin position="1505"/>
        <end position="1579"/>
    </location>
</feature>
<keyword evidence="1 3" id="KW-0420">Kringle</keyword>
<protein>
    <recommendedName>
        <fullName evidence="5">Kringle domain-containing protein</fullName>
    </recommendedName>
</protein>
<feature type="domain" description="Kringle" evidence="5">
    <location>
        <begin position="924"/>
        <end position="1006"/>
    </location>
</feature>
<feature type="domain" description="Kringle" evidence="5">
    <location>
        <begin position="751"/>
        <end position="833"/>
    </location>
</feature>
<feature type="transmembrane region" description="Helical" evidence="4">
    <location>
        <begin position="2704"/>
        <end position="2728"/>
    </location>
</feature>
<dbReference type="Gene3D" id="2.40.20.10">
    <property type="entry name" value="Plasminogen Kringle 4"/>
    <property type="match status" value="22"/>
</dbReference>
<feature type="disulfide bond" evidence="3">
    <location>
        <begin position="2198"/>
        <end position="2221"/>
    </location>
</feature>
<feature type="domain" description="Kringle" evidence="5">
    <location>
        <begin position="492"/>
        <end position="575"/>
    </location>
</feature>
<feature type="domain" description="Kringle" evidence="5">
    <location>
        <begin position="1336"/>
        <end position="1413"/>
    </location>
</feature>
<feature type="domain" description="Kringle" evidence="5">
    <location>
        <begin position="1014"/>
        <end position="1079"/>
    </location>
</feature>
<evidence type="ECO:0000313" key="7">
    <source>
        <dbReference type="Proteomes" id="UP001208570"/>
    </source>
</evidence>
<organism evidence="6 7">
    <name type="scientific">Paralvinella palmiformis</name>
    <dbReference type="NCBI Taxonomy" id="53620"/>
    <lineage>
        <taxon>Eukaryota</taxon>
        <taxon>Metazoa</taxon>
        <taxon>Spiralia</taxon>
        <taxon>Lophotrochozoa</taxon>
        <taxon>Annelida</taxon>
        <taxon>Polychaeta</taxon>
        <taxon>Sedentaria</taxon>
        <taxon>Canalipalpata</taxon>
        <taxon>Terebellida</taxon>
        <taxon>Terebelliformia</taxon>
        <taxon>Alvinellidae</taxon>
        <taxon>Paralvinella</taxon>
    </lineage>
</organism>
<dbReference type="CDD" id="cd00108">
    <property type="entry name" value="KR"/>
    <property type="match status" value="18"/>
</dbReference>
<dbReference type="SUPFAM" id="SSF57440">
    <property type="entry name" value="Kringle-like"/>
    <property type="match status" value="22"/>
</dbReference>
<feature type="domain" description="Kringle" evidence="5">
    <location>
        <begin position="326"/>
        <end position="402"/>
    </location>
</feature>
<feature type="domain" description="Kringle" evidence="5">
    <location>
        <begin position="410"/>
        <end position="488"/>
    </location>
</feature>
<evidence type="ECO:0000259" key="5">
    <source>
        <dbReference type="PROSITE" id="PS50070"/>
    </source>
</evidence>
<feature type="domain" description="Kringle" evidence="5">
    <location>
        <begin position="239"/>
        <end position="317"/>
    </location>
</feature>
<evidence type="ECO:0000313" key="6">
    <source>
        <dbReference type="EMBL" id="KAK2155246.1"/>
    </source>
</evidence>
<accession>A0AAD9N505</accession>
<feature type="domain" description="Kringle" evidence="5">
    <location>
        <begin position="669"/>
        <end position="752"/>
    </location>
</feature>
<dbReference type="PROSITE" id="PS00021">
    <property type="entry name" value="KRINGLE_1"/>
    <property type="match status" value="11"/>
</dbReference>
<evidence type="ECO:0000256" key="4">
    <source>
        <dbReference type="SAM" id="Phobius"/>
    </source>
</evidence>
<dbReference type="Gene3D" id="1.10.287.770">
    <property type="entry name" value="YojJ-like"/>
    <property type="match status" value="1"/>
</dbReference>
<comment type="caution">
    <text evidence="6">The sequence shown here is derived from an EMBL/GenBank/DDBJ whole genome shotgun (WGS) entry which is preliminary data.</text>
</comment>
<dbReference type="PRINTS" id="PR00018">
    <property type="entry name" value="KRINGLE"/>
</dbReference>
<gene>
    <name evidence="6" type="ORF">LSH36_245g03093</name>
</gene>
<feature type="domain" description="Kringle" evidence="5">
    <location>
        <begin position="1250"/>
        <end position="1327"/>
    </location>
</feature>
<feature type="domain" description="Kringle" evidence="5">
    <location>
        <begin position="581"/>
        <end position="658"/>
    </location>
</feature>
<keyword evidence="2 3" id="KW-1015">Disulfide bond</keyword>
<sequence length="2737" mass="310029">MMVGYDGGCDCGASWCDGSVSGCDGGVSSCDGSVSGCEYGICNCGCPFNNCVGGVSGCNSGVSGVSSYDGGVSGCVDDVSGCNNGVSGVCYCDGGLISCVGSVKGCEGGVSGCDGGVSGVSSYDGGVSGCNVDVDVYDNSISDCDDCKMKNLGTDYMGTKSTTNSGIPCQRWDMQHPHKHGHNHVNRFPDITLSDASNFCRNPDQRSAGPWCFTTDPDVKWEPCDIPLCSGCLTDSTDHGASYTGTLSFTIFGRSCQRWDSQTPHRHKYTDARMFPDARLKEAANYCRNPDPTTHSVPWCYTTDPDLEWEPCDIALCKDCMETIIGKEYNGNKATTISRKSCQRWDSQYPHNHSFTDPEYFPDTSLFEANNYCRNPDGNIQGPWCFTSDPNVQWETCGIDICHACKVDENGKTYNGVKQRTQSGRVCQRWTSMFPHHHPPLSGDRFPDATVQEAANYCRNPDGRDGTGPWCYTTDPDMTSESCGIPICSSDCTYTTTGSDYTGTKQNTVTGVRCQSWSVQYPHPHGFTDPDYFPDISVEKANNFCRNPDNRLGTGPWCFTNDPDIEWQSCGIPRCLECVAEGEEYEGKRDITKSGLRCQSWNTQIPHSHRYFDVSRFPDQTLQEAENFCRNPDKRADGPWCYTTDPNTETESCGVVHCTGPDGILTDLGTEYRGFRVTTRSGLLCQRWDMQDPHQHPYTDSSYFPEDTIMDVASYCRNPSLDVESGPWCYTQDANVKRESCSIIKLEAFSECIVGERGYGYVGKHVMTISGRTCQPWSRQSPHQHPFTDHQFPDGTKQAASNYCRNPDNKDGGPWCYTQDPFVKWEFCGIYLCSDCRRTYYGEQYLGKKSTTASGFPCQRWDSQYPHSHNFTDPEYFPDEIVSDAANYCRNPDRRPGYGPWCYTTDGYLGWEFCGIPFCYEQPSRITPEGSEYRGIQAVTVSGIPCQFWNTQHHHAHPYTEASMFPDDSLLATKNLCRNPDGKSTGPWCYTMNPDVEWETCSIPLSSDCQFTERGMEYHSNRSVTASGLTCQRWDRQYPHSHNFTDSANFPDHNLSDAANFCRNPDGRASGPWCFTVDPGTTYQGMRHYTISGRICQKWTDHVPHRHNFVDNDFPDSTLDSASNYCRNPDRHTDGPWCFTIDPDVRRESCGIKLCVKTGCVKSLVANTYRGDHFWTQTGLLCQRWDRQTPHQHRFTHISSFPDSSMDQVSNYCRNPDNDPGGPWCYTMDVKIRRQSCGIAKCSDCMTDTQGVSYDGRRRITESGRVCQRWLDQTPHRHNMTDASLFPDADLSSAENYCRNPDGSSSGPWCYTLDSDVERESCAVPLCRDCTSTYYGYDYTGQESTTISGFPCQRWDTLLPHVHHITIESGFPEPTLSDANNYCRNPERRYGSGTWCYTEDPDVEWEPCGIPLCRDCTITRKGTEYGGKRNKTINGQTCQTWSDVSSYGAKDFHVTDKGELSNYCRNPVAKPRSGTGPWCYIKHTDKSEAVACGIPLCKDCKVSADGWEYNGKRDMATSGEICQRWDSLYGDAHNYTDTQYPDASMREAANYCRNPDRRNSGPWCFLDRTRWRPCDIPYCKGTDCVWKRRSNEYRGIYSYTVSGRTCRRWSDQRERATDTHSFTDAHFPDKSIDEAFNFCRNPNNIKNSPWCYTTDSEVKWEYCPIINCRDCRITGRDYVGKRSFTKSGIPCQRWDQPLPHTHRFNDRDFPANESLTDASNYCRTPDGAEVPWCFTLDPDVRREDCQISNCSDCYMKRYGTDYLGTTDRTTSGRKCQRWDTQTPHSHSTNETLFPDTTISNASNYCRNPDQEQTERGMPWCYTTDPDVTWEYCPVVMCDNALDDCSVPGSNSWKYRGRTSVTKYGFTCDYWSNYPPPVTDDGFFTGNINGGRLAVEGSKPLPNQGIIMAGYCYTRTISISPDELCPIPETDRSCNGILDVPSGPMDDINTLCELAATDPAPDSCCVNRTESCHLKNLTEWCLAHLDIRPCYDNMTCNETNCCLVKSASCSNNPDVDYSNMTSSNSSNPLNDTECCTDLTCIKTLFACYYMVNMTGYWIENFGDSVYKRDGANETRYLVGCYLNIMADTGKMSEPLIRGRRSLMVRNYCRNPDQSASGPWCYSRERGVNKQSCDIPLCPANTISKDCRQTYDGYDYMGTISNTQTGVKCQRWDSQTPTRHDFTEDIYFPDDKLSDVNNYCRNPDRRFGTGPFCVIAGNKTESCGIPICQGFWVPETPGVKIIPESAPYEEMTTSSQTSTAEPESSTKVSIMTTEREDVSNGATAPPSTSKVRTFSRCDYHFYRSVSRHNQSVWKTSHKFINSLYRLRQMTLNTTDLPYYTINQTMLRLVETNVAIRCRWCIESRESKPLLDVLGDRLSQWQSTAFRRLTVGVLDNSEQTMGRFFASKWLQEIAQPIVTEDVQTVRDYFKDVTSAVSDALEKTQEAIVLVKEAGYLNGELLNNIWALECKVQLQQLLGEYDRYRRSFQRNIDELRIYLKSKYNQLRDGLELYRKREATLEEVSKKINFSDLQLKLLGAKIKAEKSLDQGKLLVNNIRSHINKIFYSIMSFVSGQYIRTKSAYWKKLNIQYPSIKLPKLKDVQKIMIPDEDYGMVPDGLGQEAWTKKIDNLARIRLSMEKYIMTLMDVGLANGRNYLQGYLKGIQIDEEFYRNNFLQVEVFYQEMASRNIIEDILYPPGDLISEVGGLMGLLLGASVLSLIELLDFLIFYTWKKCRKSKEQ</sequence>
<dbReference type="InterPro" id="IPR038178">
    <property type="entry name" value="Kringle_sf"/>
</dbReference>
<reference evidence="6" key="1">
    <citation type="journal article" date="2023" name="Mol. Biol. Evol.">
        <title>Third-Generation Sequencing Reveals the Adaptive Role of the Epigenome in Three Deep-Sea Polychaetes.</title>
        <authorList>
            <person name="Perez M."/>
            <person name="Aroh O."/>
            <person name="Sun Y."/>
            <person name="Lan Y."/>
            <person name="Juniper S.K."/>
            <person name="Young C.R."/>
            <person name="Angers B."/>
            <person name="Qian P.Y."/>
        </authorList>
    </citation>
    <scope>NUCLEOTIDE SEQUENCE</scope>
    <source>
        <strain evidence="6">P08H-3</strain>
    </source>
</reference>
<feature type="domain" description="Kringle" evidence="5">
    <location>
        <begin position="2150"/>
        <end position="2226"/>
    </location>
</feature>
<feature type="domain" description="Kringle" evidence="5">
    <location>
        <begin position="1675"/>
        <end position="1750"/>
    </location>
</feature>
<comment type="caution">
    <text evidence="3">Lacks conserved residue(s) required for the propagation of feature annotation.</text>
</comment>
<dbReference type="SMART" id="SM00130">
    <property type="entry name" value="KR"/>
    <property type="match status" value="22"/>
</dbReference>
<dbReference type="EMBL" id="JAODUP010000245">
    <property type="protein sequence ID" value="KAK2155246.1"/>
    <property type="molecule type" value="Genomic_DNA"/>
</dbReference>
<feature type="domain" description="Kringle" evidence="5">
    <location>
        <begin position="842"/>
        <end position="919"/>
    </location>
</feature>
<evidence type="ECO:0000256" key="2">
    <source>
        <dbReference type="ARBA" id="ARBA00023157"/>
    </source>
</evidence>
<dbReference type="InterPro" id="IPR013806">
    <property type="entry name" value="Kringle-like"/>
</dbReference>
<feature type="domain" description="Kringle" evidence="5">
    <location>
        <begin position="1421"/>
        <end position="1497"/>
    </location>
</feature>
<keyword evidence="7" id="KW-1185">Reference proteome</keyword>
<name>A0AAD9N505_9ANNE</name>
<dbReference type="Pfam" id="PF00051">
    <property type="entry name" value="Kringle"/>
    <property type="match status" value="21"/>
</dbReference>
<feature type="domain" description="Kringle" evidence="5">
    <location>
        <begin position="153"/>
        <end position="229"/>
    </location>
</feature>
<feature type="domain" description="Kringle" evidence="5">
    <location>
        <begin position="1589"/>
        <end position="1668"/>
    </location>
</feature>
<dbReference type="PANTHER" id="PTHR24261:SF7">
    <property type="entry name" value="KRINGLE DOMAIN-CONTAINING PROTEIN"/>
    <property type="match status" value="1"/>
</dbReference>
<feature type="disulfide bond" evidence="3">
    <location>
        <begin position="1722"/>
        <end position="1745"/>
    </location>
</feature>
<feature type="domain" description="Kringle" evidence="5">
    <location>
        <begin position="1752"/>
        <end position="1837"/>
    </location>
</feature>
<feature type="domain" description="Kringle" evidence="5">
    <location>
        <begin position="1080"/>
        <end position="1155"/>
    </location>
</feature>
<keyword evidence="4" id="KW-1133">Transmembrane helix</keyword>
<dbReference type="PANTHER" id="PTHR24261">
    <property type="entry name" value="PLASMINOGEN-RELATED"/>
    <property type="match status" value="1"/>
</dbReference>